<dbReference type="AlphaFoldDB" id="A0AAE3T9J3"/>
<dbReference type="SUPFAM" id="SSF54001">
    <property type="entry name" value="Cysteine proteinases"/>
    <property type="match status" value="1"/>
</dbReference>
<accession>A0AAE3T9J3</accession>
<dbReference type="PANTHER" id="PTHR33490">
    <property type="entry name" value="BLR5614 PROTEIN-RELATED"/>
    <property type="match status" value="1"/>
</dbReference>
<reference evidence="2" key="1">
    <citation type="submission" date="2023-03" db="EMBL/GenBank/DDBJ databases">
        <title>Multiphase analysis and comparison of six strains from genera Psychromarinibacter, Lutimaribacter, and Maritimibacter, including a novel species: Psychromarinibacter sediminicola sp. nov.</title>
        <authorList>
            <person name="Wang Y.-H."/>
            <person name="Ye M.-Q."/>
            <person name="Du Z.-J."/>
        </authorList>
    </citation>
    <scope>NUCLEOTIDE SEQUENCE</scope>
    <source>
        <strain evidence="2">C21-152</strain>
    </source>
</reference>
<keyword evidence="3" id="KW-1185">Reference proteome</keyword>
<evidence type="ECO:0000313" key="3">
    <source>
        <dbReference type="Proteomes" id="UP001220964"/>
    </source>
</evidence>
<dbReference type="PANTHER" id="PTHR33490:SF1">
    <property type="entry name" value="SLL1233 PROTEIN"/>
    <property type="match status" value="1"/>
</dbReference>
<dbReference type="InterPro" id="IPR002931">
    <property type="entry name" value="Transglutaminase-like"/>
</dbReference>
<protein>
    <submittedName>
        <fullName evidence="2">Transglutaminase family protein</fullName>
    </submittedName>
</protein>
<dbReference type="Pfam" id="PF01841">
    <property type="entry name" value="Transglut_core"/>
    <property type="match status" value="1"/>
</dbReference>
<evidence type="ECO:0000259" key="1">
    <source>
        <dbReference type="SMART" id="SM00460"/>
    </source>
</evidence>
<dbReference type="InterPro" id="IPR013589">
    <property type="entry name" value="Bac_transglu_N"/>
</dbReference>
<evidence type="ECO:0000313" key="2">
    <source>
        <dbReference type="EMBL" id="MDF0601898.1"/>
    </source>
</evidence>
<organism evidence="2 3">
    <name type="scientific">Psychromarinibacter sediminicola</name>
    <dbReference type="NCBI Taxonomy" id="3033385"/>
    <lineage>
        <taxon>Bacteria</taxon>
        <taxon>Pseudomonadati</taxon>
        <taxon>Pseudomonadota</taxon>
        <taxon>Alphaproteobacteria</taxon>
        <taxon>Rhodobacterales</taxon>
        <taxon>Paracoccaceae</taxon>
        <taxon>Psychromarinibacter</taxon>
    </lineage>
</organism>
<proteinExistence type="predicted"/>
<feature type="domain" description="Transglutaminase-like" evidence="1">
    <location>
        <begin position="174"/>
        <end position="243"/>
    </location>
</feature>
<dbReference type="SMART" id="SM00460">
    <property type="entry name" value="TGc"/>
    <property type="match status" value="1"/>
</dbReference>
<dbReference type="Pfam" id="PF08379">
    <property type="entry name" value="Bact_transglu_N"/>
    <property type="match status" value="1"/>
</dbReference>
<name>A0AAE3T9J3_9RHOB</name>
<gene>
    <name evidence="2" type="ORF">P1J78_14230</name>
</gene>
<dbReference type="Gene3D" id="3.10.620.30">
    <property type="match status" value="1"/>
</dbReference>
<sequence length="289" mass="31612">MHMLMTTFHRTEYSYQHAVSLGPHRLMLRPRETRDLRLVSHEIELEPAADVAWSQDVAGNAIASATFRSQTDRLTIVSRSQLELTAPLWPVFPIAASAIQYPFLYSGDDWTDLGALTQPQYLDDGGRFSRWVEGFVFQRPTDTLSLLKDISNGISSQIVYEVREDEGTQSPLATLGRGQGSCRDFAVLLAEAARRLGLGARLVSGYLFDPENDLVGSAGTGSTHAWVEIFIPGAGWITFDPTNRSVGSKNLIPVAVARDIRLAVPVAGSFTGGSDALIRMRVEVSVTSS</sequence>
<dbReference type="Proteomes" id="UP001220964">
    <property type="component" value="Unassembled WGS sequence"/>
</dbReference>
<dbReference type="EMBL" id="JARGYC010000037">
    <property type="protein sequence ID" value="MDF0601898.1"/>
    <property type="molecule type" value="Genomic_DNA"/>
</dbReference>
<dbReference type="InterPro" id="IPR038765">
    <property type="entry name" value="Papain-like_cys_pep_sf"/>
</dbReference>
<comment type="caution">
    <text evidence="2">The sequence shown here is derived from an EMBL/GenBank/DDBJ whole genome shotgun (WGS) entry which is preliminary data.</text>
</comment>